<gene>
    <name evidence="3" type="ORF">PG996_004860</name>
</gene>
<feature type="domain" description="Heterokaryon incompatibility" evidence="2">
    <location>
        <begin position="408"/>
        <end position="565"/>
    </location>
</feature>
<protein>
    <submittedName>
        <fullName evidence="3">HET-domain-containing protein</fullName>
    </submittedName>
</protein>
<organism evidence="3 4">
    <name type="scientific">Apiospora saccharicola</name>
    <dbReference type="NCBI Taxonomy" id="335842"/>
    <lineage>
        <taxon>Eukaryota</taxon>
        <taxon>Fungi</taxon>
        <taxon>Dikarya</taxon>
        <taxon>Ascomycota</taxon>
        <taxon>Pezizomycotina</taxon>
        <taxon>Sordariomycetes</taxon>
        <taxon>Xylariomycetidae</taxon>
        <taxon>Amphisphaeriales</taxon>
        <taxon>Apiosporaceae</taxon>
        <taxon>Apiospora</taxon>
    </lineage>
</organism>
<dbReference type="PANTHER" id="PTHR33112:SF12">
    <property type="entry name" value="HETEROKARYON INCOMPATIBILITY DOMAIN-CONTAINING PROTEIN"/>
    <property type="match status" value="1"/>
</dbReference>
<dbReference type="PANTHER" id="PTHR33112">
    <property type="entry name" value="DOMAIN PROTEIN, PUTATIVE-RELATED"/>
    <property type="match status" value="1"/>
</dbReference>
<dbReference type="EMBL" id="JAQQWM010000003">
    <property type="protein sequence ID" value="KAK8071512.1"/>
    <property type="molecule type" value="Genomic_DNA"/>
</dbReference>
<evidence type="ECO:0000259" key="2">
    <source>
        <dbReference type="Pfam" id="PF06985"/>
    </source>
</evidence>
<feature type="region of interest" description="Disordered" evidence="1">
    <location>
        <begin position="1"/>
        <end position="32"/>
    </location>
</feature>
<proteinExistence type="predicted"/>
<keyword evidence="4" id="KW-1185">Reference proteome</keyword>
<evidence type="ECO:0000313" key="4">
    <source>
        <dbReference type="Proteomes" id="UP001446871"/>
    </source>
</evidence>
<name>A0ABR1VKV8_9PEZI</name>
<dbReference type="InterPro" id="IPR010730">
    <property type="entry name" value="HET"/>
</dbReference>
<feature type="compositionally biased region" description="Polar residues" evidence="1">
    <location>
        <begin position="14"/>
        <end position="28"/>
    </location>
</feature>
<comment type="caution">
    <text evidence="3">The sequence shown here is derived from an EMBL/GenBank/DDBJ whole genome shotgun (WGS) entry which is preliminary data.</text>
</comment>
<reference evidence="3 4" key="1">
    <citation type="submission" date="2023-01" db="EMBL/GenBank/DDBJ databases">
        <title>Analysis of 21 Apiospora genomes using comparative genomics revels a genus with tremendous synthesis potential of carbohydrate active enzymes and secondary metabolites.</title>
        <authorList>
            <person name="Sorensen T."/>
        </authorList>
    </citation>
    <scope>NUCLEOTIDE SEQUENCE [LARGE SCALE GENOMIC DNA]</scope>
    <source>
        <strain evidence="3 4">CBS 83171</strain>
    </source>
</reference>
<dbReference type="Proteomes" id="UP001446871">
    <property type="component" value="Unassembled WGS sequence"/>
</dbReference>
<evidence type="ECO:0000313" key="3">
    <source>
        <dbReference type="EMBL" id="KAK8071512.1"/>
    </source>
</evidence>
<evidence type="ECO:0000256" key="1">
    <source>
        <dbReference type="SAM" id="MobiDB-lite"/>
    </source>
</evidence>
<accession>A0ABR1VKV8</accession>
<sequence length="991" mass="111697">MDSSSKVLKPRLIWSSQSAPSNPQTDIETSGRLPRPKLLSAIASTPALRTILEIDSKEKRNLQAQTIGMVATASHALFPDLSNKLRDKCLEITGVKALCSHCLQFPIAKLRSSECNPEETWETPLERLLRQRSCPFCRLLLHMLSRPQNDPLRVEAVAQHVPYDIKNYSLLELIEESSPSIIEQWPFGRTSKRAKGSESWIDDVLHGAEDIIRGPISYFAIKQSAEGARGAIRNVIPDATNGVNFNKDVIALATTSLEHELRRMAMESHTEKRKNRYRKECSLVVTLHTSKSTKHPSGHLEVKCLGYTGDPLSEQGERSLFSKFHLRVADDQFSSSRPRGPLSYGQKVDPKWIELRIAGQWLSECVEKHGDKCHTHGWEAARKHPQHLRVINVQERCIVELKDPSVPYVALSYMWGGEQRLLLTRSNMAALQKPGGLTNATYAVPRTIIDAMEVVHAIGKRYLWVDALCKLQDPGDPQAELETRQMDRIYGGALLTLVAASGDKAETGIAGVRSNTFMTPGSIGVERNLQQKSALVQGAHIIASLDNQNSLETTRWNRRGWTFQERLLSRRLLVFAHDEMVWYCRGMTCREDMDHGVEGKTHPVDFLTLNPEWFEGNTVEATKPPAAGSLDGGTKHAERRWADGCLEIDRFGRTHLVRSRRLAEYVNAVEEYTHRQLTHNADIERAFLGLGNIFEASFKTRLAYGLLESVLDVTLLWRPQVPLERRTCSSDHFPSWSWMGWEGAVHYASPFHMERDKDGAIKSYESASLGEEGIRPLLRYYTWLSEKRRWAPANVTGRGFPHPKKHFPEGWKRSFPEERYKPAGENKPLSRPVIPEGFVNTNLLKPRYHLMFSTKSIKGFRLESFAEDVGKNVGLYVYKAGSKGPPPLAVLSDQDHAIGALTLDASGPPPADLSRHELIVLSEAHGLKKTPKKTDGPIETEEYNVDELKDYLVMLIVESKRRGIYERRGLGQVGKRFFEMGNAETKTIILG</sequence>
<dbReference type="Pfam" id="PF06985">
    <property type="entry name" value="HET"/>
    <property type="match status" value="1"/>
</dbReference>